<keyword evidence="1" id="KW-0560">Oxidoreductase</keyword>
<feature type="domain" description="Acyl-CoA dehydrogenase C-terminal" evidence="4">
    <location>
        <begin position="250"/>
        <end position="380"/>
    </location>
</feature>
<dbReference type="InterPro" id="IPR046373">
    <property type="entry name" value="Acyl-CoA_Oxase/DH_mid-dom_sf"/>
</dbReference>
<keyword evidence="6" id="KW-1185">Reference proteome</keyword>
<evidence type="ECO:0000313" key="6">
    <source>
        <dbReference type="Proteomes" id="UP001500325"/>
    </source>
</evidence>
<dbReference type="InterPro" id="IPR013107">
    <property type="entry name" value="Acyl-CoA_DH_C"/>
</dbReference>
<comment type="caution">
    <text evidence="5">The sequence shown here is derived from an EMBL/GenBank/DDBJ whole genome shotgun (WGS) entry which is preliminary data.</text>
</comment>
<proteinExistence type="inferred from homology"/>
<dbReference type="Gene3D" id="2.40.110.10">
    <property type="entry name" value="Butyryl-CoA Dehydrogenase, subunit A, domain 2"/>
    <property type="match status" value="1"/>
</dbReference>
<dbReference type="InterPro" id="IPR036250">
    <property type="entry name" value="AcylCo_DH-like_C"/>
</dbReference>
<dbReference type="InterPro" id="IPR037069">
    <property type="entry name" value="AcylCoA_DH/ox_N_sf"/>
</dbReference>
<dbReference type="PANTHER" id="PTHR48083">
    <property type="entry name" value="MEDIUM-CHAIN SPECIFIC ACYL-COA DEHYDROGENASE, MITOCHONDRIAL-RELATED"/>
    <property type="match status" value="1"/>
</dbReference>
<dbReference type="PIRSF" id="PIRSF016578">
    <property type="entry name" value="HsaA"/>
    <property type="match status" value="1"/>
</dbReference>
<dbReference type="SUPFAM" id="SSF56645">
    <property type="entry name" value="Acyl-CoA dehydrogenase NM domain-like"/>
    <property type="match status" value="1"/>
</dbReference>
<dbReference type="EMBL" id="BAABIC010000030">
    <property type="protein sequence ID" value="GAA4710922.1"/>
    <property type="molecule type" value="Genomic_DNA"/>
</dbReference>
<evidence type="ECO:0000256" key="1">
    <source>
        <dbReference type="ARBA" id="ARBA00023002"/>
    </source>
</evidence>
<dbReference type="InterPro" id="IPR050741">
    <property type="entry name" value="Acyl-CoA_dehydrogenase"/>
</dbReference>
<feature type="domain" description="Acyl-CoA dehydrogenase/oxidase N-terminal" evidence="3">
    <location>
        <begin position="33"/>
        <end position="98"/>
    </location>
</feature>
<organism evidence="5 6">
    <name type="scientific">Pseudonocardia yuanmonensis</name>
    <dbReference type="NCBI Taxonomy" id="1095914"/>
    <lineage>
        <taxon>Bacteria</taxon>
        <taxon>Bacillati</taxon>
        <taxon>Actinomycetota</taxon>
        <taxon>Actinomycetes</taxon>
        <taxon>Pseudonocardiales</taxon>
        <taxon>Pseudonocardiaceae</taxon>
        <taxon>Pseudonocardia</taxon>
    </lineage>
</organism>
<dbReference type="SUPFAM" id="SSF47203">
    <property type="entry name" value="Acyl-CoA dehydrogenase C-terminal domain-like"/>
    <property type="match status" value="1"/>
</dbReference>
<gene>
    <name evidence="5" type="ORF">GCM10023215_61240</name>
</gene>
<name>A0ABP8XP47_9PSEU</name>
<dbReference type="Pfam" id="PF02771">
    <property type="entry name" value="Acyl-CoA_dh_N"/>
    <property type="match status" value="1"/>
</dbReference>
<dbReference type="Pfam" id="PF08028">
    <property type="entry name" value="Acyl-CoA_dh_2"/>
    <property type="match status" value="1"/>
</dbReference>
<evidence type="ECO:0000259" key="4">
    <source>
        <dbReference type="Pfam" id="PF08028"/>
    </source>
</evidence>
<dbReference type="Gene3D" id="1.20.140.10">
    <property type="entry name" value="Butyryl-CoA Dehydrogenase, subunit A, domain 3"/>
    <property type="match status" value="1"/>
</dbReference>
<dbReference type="PANTHER" id="PTHR48083:SF19">
    <property type="entry name" value="FLAVIN-DEPENDENT MONOOXYGENASE, OXYGENASE SUBUNIT HSAA"/>
    <property type="match status" value="1"/>
</dbReference>
<sequence>MTATAERAEQTGPADRPSAEELIARAEALVPVLRERAQYCEELRRIPDETMADLTDAGLFDLVAPRSLGGHGYGMREFGTITRILAQGCASTAWVYSFLVVHNVSLVQDTPHLLRGKAFAPCALSAGFQATPSGTAVPVKGGWRLTGKWPFASGIMNSDYSLLITTEDRGDGSEPALLGLVVDVADVTIHDVWHMSGMKGTGSNTFSCEDLFVPADRQWTVFGQEPIHPLDHGDDRPLEGFSMIRMFDVLLAAVAVGSAEACLADYKQRILTRTVGFGLGPQREHREAWVRFGDAVTRTRIARLVWDETHRLVTELADAGEKASLEQACELRMASPTICRLAREAIDTMLDGAGSSVNELRSPFQRYKRDVDTLKSHSYLHWDGAAVTAGAALLGVTDEPDPLLLV</sequence>
<comment type="similarity">
    <text evidence="2">Belongs to the HpaH/HsaA monooxygenase family.</text>
</comment>
<dbReference type="RefSeq" id="WP_345384267.1">
    <property type="nucleotide sequence ID" value="NZ_BAABIC010000030.1"/>
</dbReference>
<dbReference type="Proteomes" id="UP001500325">
    <property type="component" value="Unassembled WGS sequence"/>
</dbReference>
<dbReference type="Gene3D" id="1.10.540.10">
    <property type="entry name" value="Acyl-CoA dehydrogenase/oxidase, N-terminal domain"/>
    <property type="match status" value="1"/>
</dbReference>
<protein>
    <submittedName>
        <fullName evidence="5">Acyl-CoA dehydrogenase family protein</fullName>
    </submittedName>
</protein>
<dbReference type="InterPro" id="IPR013786">
    <property type="entry name" value="AcylCoA_DH/ox_N"/>
</dbReference>
<evidence type="ECO:0000259" key="3">
    <source>
        <dbReference type="Pfam" id="PF02771"/>
    </source>
</evidence>
<dbReference type="InterPro" id="IPR009100">
    <property type="entry name" value="AcylCoA_DH/oxidase_NM_dom_sf"/>
</dbReference>
<evidence type="ECO:0000313" key="5">
    <source>
        <dbReference type="EMBL" id="GAA4710922.1"/>
    </source>
</evidence>
<evidence type="ECO:0000256" key="2">
    <source>
        <dbReference type="ARBA" id="ARBA00049661"/>
    </source>
</evidence>
<reference evidence="6" key="1">
    <citation type="journal article" date="2019" name="Int. J. Syst. Evol. Microbiol.">
        <title>The Global Catalogue of Microorganisms (GCM) 10K type strain sequencing project: providing services to taxonomists for standard genome sequencing and annotation.</title>
        <authorList>
            <consortium name="The Broad Institute Genomics Platform"/>
            <consortium name="The Broad Institute Genome Sequencing Center for Infectious Disease"/>
            <person name="Wu L."/>
            <person name="Ma J."/>
        </authorList>
    </citation>
    <scope>NUCLEOTIDE SEQUENCE [LARGE SCALE GENOMIC DNA]</scope>
    <source>
        <strain evidence="6">JCM 18055</strain>
    </source>
</reference>
<accession>A0ABP8XP47</accession>